<accession>A0AA39TPU2</accession>
<proteinExistence type="predicted"/>
<gene>
    <name evidence="1" type="ORF">EV420DRAFT_1477003</name>
</gene>
<dbReference type="Proteomes" id="UP001175211">
    <property type="component" value="Unassembled WGS sequence"/>
</dbReference>
<dbReference type="EMBL" id="JAUEPS010000009">
    <property type="protein sequence ID" value="KAK0462253.1"/>
    <property type="molecule type" value="Genomic_DNA"/>
</dbReference>
<name>A0AA39TPU2_ARMTA</name>
<dbReference type="GeneID" id="85352927"/>
<dbReference type="AlphaFoldDB" id="A0AA39TPU2"/>
<evidence type="ECO:0000313" key="1">
    <source>
        <dbReference type="EMBL" id="KAK0462253.1"/>
    </source>
</evidence>
<comment type="caution">
    <text evidence="1">The sequence shown here is derived from an EMBL/GenBank/DDBJ whole genome shotgun (WGS) entry which is preliminary data.</text>
</comment>
<organism evidence="1 2">
    <name type="scientific">Armillaria tabescens</name>
    <name type="common">Ringless honey mushroom</name>
    <name type="synonym">Agaricus tabescens</name>
    <dbReference type="NCBI Taxonomy" id="1929756"/>
    <lineage>
        <taxon>Eukaryota</taxon>
        <taxon>Fungi</taxon>
        <taxon>Dikarya</taxon>
        <taxon>Basidiomycota</taxon>
        <taxon>Agaricomycotina</taxon>
        <taxon>Agaricomycetes</taxon>
        <taxon>Agaricomycetidae</taxon>
        <taxon>Agaricales</taxon>
        <taxon>Marasmiineae</taxon>
        <taxon>Physalacriaceae</taxon>
        <taxon>Desarmillaria</taxon>
    </lineage>
</organism>
<sequence>MNHSLWKALTYHHEKDMEEERYGESNPKAPHGTQRNGLTIQWRDSAWALMSLGRSLMWIRNWDTTVELEEMAAHDSYKEIHGRNGRRGSVRGAGGSFRYAFLHLEVVGRGLFVPSIHRVLTIYHDARQFHGAYNQVLPVAFPSTPVLEWRHICALPSIRQRRPGPRPFEMQL</sequence>
<evidence type="ECO:0000313" key="2">
    <source>
        <dbReference type="Proteomes" id="UP001175211"/>
    </source>
</evidence>
<protein>
    <submittedName>
        <fullName evidence="1">Uncharacterized protein</fullName>
    </submittedName>
</protein>
<dbReference type="RefSeq" id="XP_060333865.1">
    <property type="nucleotide sequence ID" value="XM_060469379.1"/>
</dbReference>
<keyword evidence="2" id="KW-1185">Reference proteome</keyword>
<reference evidence="1" key="1">
    <citation type="submission" date="2023-06" db="EMBL/GenBank/DDBJ databases">
        <authorList>
            <consortium name="Lawrence Berkeley National Laboratory"/>
            <person name="Ahrendt S."/>
            <person name="Sahu N."/>
            <person name="Indic B."/>
            <person name="Wong-Bajracharya J."/>
            <person name="Merenyi Z."/>
            <person name="Ke H.-M."/>
            <person name="Monk M."/>
            <person name="Kocsube S."/>
            <person name="Drula E."/>
            <person name="Lipzen A."/>
            <person name="Balint B."/>
            <person name="Henrissat B."/>
            <person name="Andreopoulos B."/>
            <person name="Martin F.M."/>
            <person name="Harder C.B."/>
            <person name="Rigling D."/>
            <person name="Ford K.L."/>
            <person name="Foster G.D."/>
            <person name="Pangilinan J."/>
            <person name="Papanicolaou A."/>
            <person name="Barry K."/>
            <person name="LaButti K."/>
            <person name="Viragh M."/>
            <person name="Koriabine M."/>
            <person name="Yan M."/>
            <person name="Riley R."/>
            <person name="Champramary S."/>
            <person name="Plett K.L."/>
            <person name="Tsai I.J."/>
            <person name="Slot J."/>
            <person name="Sipos G."/>
            <person name="Plett J."/>
            <person name="Nagy L.G."/>
            <person name="Grigoriev I.V."/>
        </authorList>
    </citation>
    <scope>NUCLEOTIDE SEQUENCE</scope>
    <source>
        <strain evidence="1">CCBAS 213</strain>
    </source>
</reference>